<dbReference type="PROSITE" id="PS51186">
    <property type="entry name" value="GNAT"/>
    <property type="match status" value="1"/>
</dbReference>
<keyword evidence="3 6" id="KW-0808">Transferase</keyword>
<dbReference type="OrthoDB" id="9799147at2"/>
<dbReference type="InterPro" id="IPR016181">
    <property type="entry name" value="Acyl_CoA_acyltransferase"/>
</dbReference>
<proteinExistence type="predicted"/>
<protein>
    <submittedName>
        <fullName evidence="6">N-acetyltransferase GCN5</fullName>
    </submittedName>
</protein>
<accession>A0A1X1YVM7</accession>
<keyword evidence="2" id="KW-1277">Toxin-antitoxin system</keyword>
<organism evidence="6 7">
    <name type="scientific">Mycobacterium lacus</name>
    <dbReference type="NCBI Taxonomy" id="169765"/>
    <lineage>
        <taxon>Bacteria</taxon>
        <taxon>Bacillati</taxon>
        <taxon>Actinomycetota</taxon>
        <taxon>Actinomycetes</taxon>
        <taxon>Mycobacteriales</taxon>
        <taxon>Mycobacteriaceae</taxon>
        <taxon>Mycobacterium</taxon>
    </lineage>
</organism>
<gene>
    <name evidence="6" type="ORF">MLAC_02940</name>
</gene>
<dbReference type="Pfam" id="PF00583">
    <property type="entry name" value="Acetyltransf_1"/>
    <property type="match status" value="1"/>
</dbReference>
<dbReference type="Proteomes" id="UP000466396">
    <property type="component" value="Chromosome"/>
</dbReference>
<keyword evidence="1" id="KW-0678">Repressor</keyword>
<evidence type="ECO:0000256" key="4">
    <source>
        <dbReference type="ARBA" id="ARBA00023315"/>
    </source>
</evidence>
<dbReference type="EMBL" id="AP022581">
    <property type="protein sequence ID" value="BBX95000.1"/>
    <property type="molecule type" value="Genomic_DNA"/>
</dbReference>
<dbReference type="GO" id="GO:0016747">
    <property type="term" value="F:acyltransferase activity, transferring groups other than amino-acyl groups"/>
    <property type="evidence" value="ECO:0007669"/>
    <property type="project" value="InterPro"/>
</dbReference>
<evidence type="ECO:0000313" key="7">
    <source>
        <dbReference type="Proteomes" id="UP000466396"/>
    </source>
</evidence>
<keyword evidence="7" id="KW-1185">Reference proteome</keyword>
<evidence type="ECO:0000256" key="5">
    <source>
        <dbReference type="ARBA" id="ARBA00049880"/>
    </source>
</evidence>
<evidence type="ECO:0000256" key="2">
    <source>
        <dbReference type="ARBA" id="ARBA00022649"/>
    </source>
</evidence>
<comment type="catalytic activity">
    <reaction evidence="5">
        <text>glycyl-tRNA(Gly) + acetyl-CoA = N-acetylglycyl-tRNA(Gly) + CoA + H(+)</text>
        <dbReference type="Rhea" id="RHEA:81867"/>
        <dbReference type="Rhea" id="RHEA-COMP:9683"/>
        <dbReference type="Rhea" id="RHEA-COMP:19766"/>
        <dbReference type="ChEBI" id="CHEBI:15378"/>
        <dbReference type="ChEBI" id="CHEBI:57287"/>
        <dbReference type="ChEBI" id="CHEBI:57288"/>
        <dbReference type="ChEBI" id="CHEBI:78522"/>
        <dbReference type="ChEBI" id="CHEBI:232036"/>
    </reaction>
</comment>
<dbReference type="PANTHER" id="PTHR36449">
    <property type="entry name" value="ACETYLTRANSFERASE-RELATED"/>
    <property type="match status" value="1"/>
</dbReference>
<dbReference type="STRING" id="169765.AWC15_11650"/>
<dbReference type="SUPFAM" id="SSF55729">
    <property type="entry name" value="Acyl-CoA N-acyltransferases (Nat)"/>
    <property type="match status" value="1"/>
</dbReference>
<evidence type="ECO:0000313" key="6">
    <source>
        <dbReference type="EMBL" id="BBX95000.1"/>
    </source>
</evidence>
<dbReference type="KEGG" id="mlj:MLAC_02940"/>
<dbReference type="AlphaFoldDB" id="A0A1X1YVM7"/>
<evidence type="ECO:0000256" key="3">
    <source>
        <dbReference type="ARBA" id="ARBA00022679"/>
    </source>
</evidence>
<dbReference type="PANTHER" id="PTHR36449:SF1">
    <property type="entry name" value="ACETYLTRANSFERASE"/>
    <property type="match status" value="1"/>
</dbReference>
<sequence>MEFYRPTLLDPEKHQREGFTSGEPSLDEWLRRYAGQNRRGKTAAVWVIADRGHRVGCYATLSMTSVDRAASPAPLAKGGPTQVPALLVGRLATDTRVTGLGLGTQMVKHILATAAELNLKAACRAVVVTALNPAAFNWWQRFGFEPFDSEDATNLDLYLLTKDVTATVVSTRGDSSVG</sequence>
<reference evidence="6 7" key="1">
    <citation type="journal article" date="2019" name="Emerg. Microbes Infect.">
        <title>Comprehensive subspecies identification of 175 nontuberculous mycobacteria species based on 7547 genomic profiles.</title>
        <authorList>
            <person name="Matsumoto Y."/>
            <person name="Kinjo T."/>
            <person name="Motooka D."/>
            <person name="Nabeya D."/>
            <person name="Jung N."/>
            <person name="Uechi K."/>
            <person name="Horii T."/>
            <person name="Iida T."/>
            <person name="Fujita J."/>
            <person name="Nakamura S."/>
        </authorList>
    </citation>
    <scope>NUCLEOTIDE SEQUENCE [LARGE SCALE GENOMIC DNA]</scope>
    <source>
        <strain evidence="6 7">JCM 15657</strain>
    </source>
</reference>
<name>A0A1X1YVM7_9MYCO</name>
<dbReference type="InterPro" id="IPR000182">
    <property type="entry name" value="GNAT_dom"/>
</dbReference>
<dbReference type="Gene3D" id="3.40.630.30">
    <property type="match status" value="1"/>
</dbReference>
<dbReference type="RefSeq" id="WP_085155945.1">
    <property type="nucleotide sequence ID" value="NZ_AP022581.1"/>
</dbReference>
<evidence type="ECO:0000256" key="1">
    <source>
        <dbReference type="ARBA" id="ARBA00022491"/>
    </source>
</evidence>
<keyword evidence="4" id="KW-0012">Acyltransferase</keyword>